<accession>A0A2H8TVP9</accession>
<dbReference type="HAMAP" id="MF_03010">
    <property type="entry name" value="eIF3k"/>
    <property type="match status" value="1"/>
</dbReference>
<dbReference type="InterPro" id="IPR033464">
    <property type="entry name" value="CSN8_PSD8_EIF3K"/>
</dbReference>
<dbReference type="FunFam" id="1.25.40.250:FF:000001">
    <property type="entry name" value="Eukaryotic translation initiation factor 3 subunit K"/>
    <property type="match status" value="1"/>
</dbReference>
<comment type="function">
    <text evidence="5">Component of the eukaryotic translation initiation factor 3 (eIF-3) complex, which is involved in protein synthesis of a specialized repertoire of mRNAs and, together with other initiation factors, stimulates binding of mRNA and methionyl-tRNAi to the 40S ribosome. The eIF-3 complex specifically targets and initiates translation of a subset of mRNAs involved in cell proliferation.</text>
</comment>
<dbReference type="GO" id="GO:0003743">
    <property type="term" value="F:translation initiation factor activity"/>
    <property type="evidence" value="ECO:0007669"/>
    <property type="project" value="UniProtKB-UniRule"/>
</dbReference>
<gene>
    <name evidence="7" type="primary">EIF3K_2</name>
</gene>
<dbReference type="InterPro" id="IPR016020">
    <property type="entry name" value="Transl_init_fac_sub12_N_euk"/>
</dbReference>
<protein>
    <recommendedName>
        <fullName evidence="5">Eukaryotic translation initiation factor 3 subunit K</fullName>
        <shortName evidence="5">eIF3k</shortName>
    </recommendedName>
    <alternativeName>
        <fullName evidence="5">eIF-3 p25</fullName>
    </alternativeName>
</protein>
<reference evidence="7" key="1">
    <citation type="submission" date="2017-10" db="EMBL/GenBank/DDBJ databases">
        <title>Transcriptome Assembly of Sugarcane Aphid Adults.</title>
        <authorList>
            <person name="Scully E.D."/>
            <person name="Palmer N.A."/>
            <person name="Geib S.M."/>
            <person name="Sarath G."/>
            <person name="Sattler S.E."/>
        </authorList>
    </citation>
    <scope>NUCLEOTIDE SEQUENCE</scope>
    <source>
        <tissue evidence="7">Whole body</tissue>
    </source>
</reference>
<keyword evidence="1 5" id="KW-0963">Cytoplasm</keyword>
<dbReference type="PANTHER" id="PTHR13022:SF0">
    <property type="entry name" value="EUKARYOTIC TRANSLATION INITIATION FACTOR 3 SUBUNIT K"/>
    <property type="match status" value="1"/>
</dbReference>
<evidence type="ECO:0000313" key="7">
    <source>
        <dbReference type="EMBL" id="MBW17871.1"/>
    </source>
</evidence>
<dbReference type="OrthoDB" id="337745at2759"/>
<comment type="subunit">
    <text evidence="5">Component of the eukaryotic translation initiation factor 3 (eIF-3) complex.</text>
</comment>
<dbReference type="InterPro" id="IPR036390">
    <property type="entry name" value="WH_DNA-bd_sf"/>
</dbReference>
<comment type="function">
    <text evidence="4">Component of the eukaryotic translation initiation factor 3 (eIF-3) complex, which is required for several steps in the initiation of protein synthesis. The eIF-3 complex associates with the 40S ribosome and facilitates the recruitment of eIF-1, eIF-1A, eIF-2:GTP:methionyl-tRNAi and eIF-5 to form the 43S pre-initiation complex (43S PIC). The eIF-3 complex stimulates mRNA recruitment to the 43S PIC and scanning of the mRNA for AUG recognition. The eIF-3 complex is also required for disassembly and recycling of post-termination ribosomal complexes and subsequently prevents premature joining of the 40S and 60S ribosomal subunits prior to initiation. The eIF-3 complex specifically targets and initiates translation of a subset of mRNAs involved in cell proliferation, including cell cycling, differentiation and apoptosis, and uses different modes of RNA stem-loop binding to exert either translational activation or repression.</text>
</comment>
<dbReference type="GO" id="GO:0043022">
    <property type="term" value="F:ribosome binding"/>
    <property type="evidence" value="ECO:0007669"/>
    <property type="project" value="InterPro"/>
</dbReference>
<dbReference type="InterPro" id="IPR016024">
    <property type="entry name" value="ARM-type_fold"/>
</dbReference>
<keyword evidence="2 5" id="KW-0396">Initiation factor</keyword>
<evidence type="ECO:0000259" key="6">
    <source>
        <dbReference type="PROSITE" id="PS50250"/>
    </source>
</evidence>
<dbReference type="AlphaFoldDB" id="A0A2H8TVP9"/>
<dbReference type="PANTHER" id="PTHR13022">
    <property type="entry name" value="EUKARYOTIC TRANSLATION INITIATION FACTOR 3 SUBUNIT 11"/>
    <property type="match status" value="1"/>
</dbReference>
<dbReference type="Gene3D" id="1.25.40.250">
    <property type="entry name" value="ARM repeat, domain 1"/>
    <property type="match status" value="1"/>
</dbReference>
<dbReference type="SUPFAM" id="SSF46785">
    <property type="entry name" value="Winged helix' DNA-binding domain"/>
    <property type="match status" value="1"/>
</dbReference>
<dbReference type="InterPro" id="IPR036388">
    <property type="entry name" value="WH-like_DNA-bd_sf"/>
</dbReference>
<sequence length="215" mass="25099">MAEAMRQTVASLLQGIERYNPQHLSTLEHYVEVQSQENTYDLEANLAVLKIYQFHHDYNLDITVQIMLKAITNFPHSDFVLCKCLLNEKLCQEAPLSQVLFLADLLENCNFKEFWYNVHTMPELYAKVNGFLDSVRKFVCHVIGITFQSIEKHFLMELLGGIDDAALKHWILKYNWKELDNKYVFVANQDENIKTKNITEKIDYENILGVMASCR</sequence>
<dbReference type="EMBL" id="GFXV01006066">
    <property type="protein sequence ID" value="MBW17871.1"/>
    <property type="molecule type" value="Transcribed_RNA"/>
</dbReference>
<dbReference type="Gene3D" id="1.10.10.10">
    <property type="entry name" value="Winged helix-like DNA-binding domain superfamily/Winged helix DNA-binding domain"/>
    <property type="match status" value="1"/>
</dbReference>
<dbReference type="GO" id="GO:0006446">
    <property type="term" value="P:regulation of translational initiation"/>
    <property type="evidence" value="ECO:0007669"/>
    <property type="project" value="InterPro"/>
</dbReference>
<dbReference type="GO" id="GO:0005852">
    <property type="term" value="C:eukaryotic translation initiation factor 3 complex"/>
    <property type="evidence" value="ECO:0007669"/>
    <property type="project" value="UniProtKB-UniRule"/>
</dbReference>
<dbReference type="FunFam" id="1.10.10.10:FF:000212">
    <property type="entry name" value="Eukaryotic translation initiation factor 3 subunit K"/>
    <property type="match status" value="1"/>
</dbReference>
<comment type="similarity">
    <text evidence="5">Belongs to the eIF-3 subunit K family.</text>
</comment>
<dbReference type="SUPFAM" id="SSF48371">
    <property type="entry name" value="ARM repeat"/>
    <property type="match status" value="1"/>
</dbReference>
<dbReference type="GO" id="GO:0033290">
    <property type="term" value="C:eukaryotic 48S preinitiation complex"/>
    <property type="evidence" value="ECO:0007669"/>
    <property type="project" value="UniProtKB-UniRule"/>
</dbReference>
<proteinExistence type="inferred from homology"/>
<evidence type="ECO:0000256" key="4">
    <source>
        <dbReference type="ARBA" id="ARBA00057041"/>
    </source>
</evidence>
<dbReference type="InterPro" id="IPR000717">
    <property type="entry name" value="PCI_dom"/>
</dbReference>
<keyword evidence="3 5" id="KW-0648">Protein biosynthesis</keyword>
<dbReference type="GO" id="GO:0016282">
    <property type="term" value="C:eukaryotic 43S preinitiation complex"/>
    <property type="evidence" value="ECO:0007669"/>
    <property type="project" value="UniProtKB-UniRule"/>
</dbReference>
<feature type="domain" description="PCI" evidence="6">
    <location>
        <begin position="40"/>
        <end position="201"/>
    </location>
</feature>
<dbReference type="GO" id="GO:0003723">
    <property type="term" value="F:RNA binding"/>
    <property type="evidence" value="ECO:0007669"/>
    <property type="project" value="UniProtKB-UniRule"/>
</dbReference>
<evidence type="ECO:0000256" key="3">
    <source>
        <dbReference type="ARBA" id="ARBA00022917"/>
    </source>
</evidence>
<dbReference type="InterPro" id="IPR009374">
    <property type="entry name" value="eIF3k"/>
</dbReference>
<dbReference type="GO" id="GO:0001732">
    <property type="term" value="P:formation of cytoplasmic translation initiation complex"/>
    <property type="evidence" value="ECO:0007669"/>
    <property type="project" value="UniProtKB-UniRule"/>
</dbReference>
<organism evidence="7">
    <name type="scientific">Melanaphis sacchari</name>
    <dbReference type="NCBI Taxonomy" id="742174"/>
    <lineage>
        <taxon>Eukaryota</taxon>
        <taxon>Metazoa</taxon>
        <taxon>Ecdysozoa</taxon>
        <taxon>Arthropoda</taxon>
        <taxon>Hexapoda</taxon>
        <taxon>Insecta</taxon>
        <taxon>Pterygota</taxon>
        <taxon>Neoptera</taxon>
        <taxon>Paraneoptera</taxon>
        <taxon>Hemiptera</taxon>
        <taxon>Sternorrhyncha</taxon>
        <taxon>Aphidomorpha</taxon>
        <taxon>Aphidoidea</taxon>
        <taxon>Aphididae</taxon>
        <taxon>Aphidini</taxon>
        <taxon>Melanaphis</taxon>
    </lineage>
</organism>
<evidence type="ECO:0000256" key="2">
    <source>
        <dbReference type="ARBA" id="ARBA00022540"/>
    </source>
</evidence>
<evidence type="ECO:0000256" key="5">
    <source>
        <dbReference type="HAMAP-Rule" id="MF_03010"/>
    </source>
</evidence>
<comment type="subcellular location">
    <subcellularLocation>
        <location evidence="5">Cytoplasm</location>
    </subcellularLocation>
</comment>
<evidence type="ECO:0000256" key="1">
    <source>
        <dbReference type="ARBA" id="ARBA00022490"/>
    </source>
</evidence>
<dbReference type="Pfam" id="PF10075">
    <property type="entry name" value="CSN8_PSD8_EIF3K"/>
    <property type="match status" value="1"/>
</dbReference>
<name>A0A2H8TVP9_9HEMI</name>
<dbReference type="PROSITE" id="PS50250">
    <property type="entry name" value="PCI"/>
    <property type="match status" value="1"/>
</dbReference>